<organism evidence="1 2">
    <name type="scientific">Canibacter oris</name>
    <dbReference type="NCBI Taxonomy" id="1365628"/>
    <lineage>
        <taxon>Bacteria</taxon>
        <taxon>Bacillati</taxon>
        <taxon>Actinomycetota</taxon>
        <taxon>Actinomycetes</taxon>
        <taxon>Micrococcales</taxon>
        <taxon>Microbacteriaceae</taxon>
        <taxon>Canibacter</taxon>
    </lineage>
</organism>
<name>A0A840DSH0_9MICO</name>
<dbReference type="Proteomes" id="UP000571183">
    <property type="component" value="Unassembled WGS sequence"/>
</dbReference>
<accession>A0A840DSH0</accession>
<comment type="caution">
    <text evidence="1">The sequence shown here is derived from an EMBL/GenBank/DDBJ whole genome shotgun (WGS) entry which is preliminary data.</text>
</comment>
<dbReference type="EMBL" id="JACIFD010000014">
    <property type="protein sequence ID" value="MBB4072076.1"/>
    <property type="molecule type" value="Genomic_DNA"/>
</dbReference>
<dbReference type="AlphaFoldDB" id="A0A840DSH0"/>
<proteinExistence type="predicted"/>
<protein>
    <submittedName>
        <fullName evidence="1">Uncharacterized protein</fullName>
    </submittedName>
</protein>
<sequence length="162" mass="17329">MTGSKPLRHRPLLWVVLALLTLSLGGGALTVWQLRLNAVVDADAATHTLGEVAVVQLPVQWRLRHSEERTAEIVSPENGVWITLTAYPAGTAPEVLPELPFLETLGSGNSVLHTQQADAITAQVSDGSGASVLLTARTADGGEIKPYRYEIAAVLESIKFLK</sequence>
<gene>
    <name evidence="1" type="ORF">F5897_001399</name>
</gene>
<evidence type="ECO:0000313" key="2">
    <source>
        <dbReference type="Proteomes" id="UP000571183"/>
    </source>
</evidence>
<evidence type="ECO:0000313" key="1">
    <source>
        <dbReference type="EMBL" id="MBB4072076.1"/>
    </source>
</evidence>
<keyword evidence="2" id="KW-1185">Reference proteome</keyword>
<reference evidence="1" key="1">
    <citation type="submission" date="2020-08" db="EMBL/GenBank/DDBJ databases">
        <title>Sequencing the genomes of 1000 actinobacteria strains.</title>
        <authorList>
            <person name="Klenk H.-P."/>
        </authorList>
    </citation>
    <scope>NUCLEOTIDE SEQUENCE [LARGE SCALE GENOMIC DNA]</scope>
    <source>
        <strain evidence="1">DSM 27064</strain>
    </source>
</reference>
<dbReference type="RefSeq" id="WP_183304995.1">
    <property type="nucleotide sequence ID" value="NZ_JACIFD010000014.1"/>
</dbReference>